<dbReference type="InterPro" id="IPR051829">
    <property type="entry name" value="Multiheme_Cytochr_ET"/>
</dbReference>
<dbReference type="InterPro" id="IPR036280">
    <property type="entry name" value="Multihaem_cyt_sf"/>
</dbReference>
<organism evidence="5 6">
    <name type="scientific">Stieleria marina</name>
    <dbReference type="NCBI Taxonomy" id="1930275"/>
    <lineage>
        <taxon>Bacteria</taxon>
        <taxon>Pseudomonadati</taxon>
        <taxon>Planctomycetota</taxon>
        <taxon>Planctomycetia</taxon>
        <taxon>Pirellulales</taxon>
        <taxon>Pirellulaceae</taxon>
        <taxon>Stieleria</taxon>
    </lineage>
</organism>
<evidence type="ECO:0000256" key="3">
    <source>
        <dbReference type="SAM" id="Phobius"/>
    </source>
</evidence>
<dbReference type="EMBL" id="CP036526">
    <property type="protein sequence ID" value="QDT10552.1"/>
    <property type="molecule type" value="Genomic_DNA"/>
</dbReference>
<dbReference type="Proteomes" id="UP000319817">
    <property type="component" value="Chromosome"/>
</dbReference>
<sequence length="778" mass="85111">MRSDEAKLPEPPDSSRPVYDRPGDSWTCGRAGAQNACPNGPSRSGRCPMADACHPNQSWNGKRLRFVIGTLVVFVLGLGYALRPQNSPDVFKPGELSSPHSQILSSTLTSARCAACHRSASISPTEWFNPDAAGHNDVSQTDRCLDCHHQTINRDVAKFAHNLPAEARKQIRARIRLASARIPNKNTTNSWHDRLPAPAVDQNNIECSTCHREHQGSTADLLAVSDAQCQTCHSDRFGKFAQSHPTWGQWPYGRGGDIAFNHQSHANKHFPATKSEAGAEKFDCNRCHQKTDQGEITRTVSYESGCQSCHNDSLQIESAKGVELFALPTFPMELTTPLAWPPNATGPLDGRISPLAALLIRSDKQAAESIHRIGNADLGTLNQRDPQTAQDLRNVAAAHERLLQDLADRGQVAIIDRIADLGISRRAMEPIVRNLPAQILSDAYSKWFQAKDQQQAGLINSGPNPEIQQVGFTDESTTSSTERREGSLLLPLDSDEDIFFSGPRIAQLSPASAAADELLSNLPADNLDGSDLIGEDPLAQDPLQTDPLAVDPLATDPLATDPLAMDPLAVDPLSQDPLAQDPLSNDPLSSAPNRDRRPATRFNPSEMMPEGGWYRDSLRLAVAYRGSGHSDPVLRASIELVRRLPPSDPVRKQLLATRAVTACMSCHTAATNIPASWHSRALVGSKTQFTKFTHGPHLNVSQLSDCQHCHQVNTNNRLPADSNSPVRLANFRRQETDNDEFRKAHEFLPLEKHACATCHTAKAAGESCVKCHRYHITQ</sequence>
<keyword evidence="1" id="KW-0732">Signal</keyword>
<accession>A0A517NTX1</accession>
<evidence type="ECO:0000313" key="6">
    <source>
        <dbReference type="Proteomes" id="UP000319817"/>
    </source>
</evidence>
<evidence type="ECO:0000313" key="5">
    <source>
        <dbReference type="EMBL" id="QDT10552.1"/>
    </source>
</evidence>
<dbReference type="InterPro" id="IPR010177">
    <property type="entry name" value="Paired_CXXCH_1"/>
</dbReference>
<feature type="region of interest" description="Disordered" evidence="2">
    <location>
        <begin position="530"/>
        <end position="608"/>
    </location>
</feature>
<dbReference type="PANTHER" id="PTHR35038">
    <property type="entry name" value="DISSIMILATORY SULFITE REDUCTASE SIRA"/>
    <property type="match status" value="1"/>
</dbReference>
<gene>
    <name evidence="5" type="ORF">K239x_25090</name>
</gene>
<keyword evidence="3" id="KW-1133">Transmembrane helix</keyword>
<dbReference type="OrthoDB" id="9814800at2"/>
<dbReference type="Gene3D" id="3.90.10.10">
    <property type="entry name" value="Cytochrome C3"/>
    <property type="match status" value="1"/>
</dbReference>
<reference evidence="5 6" key="1">
    <citation type="submission" date="2019-02" db="EMBL/GenBank/DDBJ databases">
        <title>Deep-cultivation of Planctomycetes and their phenomic and genomic characterization uncovers novel biology.</title>
        <authorList>
            <person name="Wiegand S."/>
            <person name="Jogler M."/>
            <person name="Boedeker C."/>
            <person name="Pinto D."/>
            <person name="Vollmers J."/>
            <person name="Rivas-Marin E."/>
            <person name="Kohn T."/>
            <person name="Peeters S.H."/>
            <person name="Heuer A."/>
            <person name="Rast P."/>
            <person name="Oberbeckmann S."/>
            <person name="Bunk B."/>
            <person name="Jeske O."/>
            <person name="Meyerdierks A."/>
            <person name="Storesund J.E."/>
            <person name="Kallscheuer N."/>
            <person name="Luecker S."/>
            <person name="Lage O.M."/>
            <person name="Pohl T."/>
            <person name="Merkel B.J."/>
            <person name="Hornburger P."/>
            <person name="Mueller R.-W."/>
            <person name="Bruemmer F."/>
            <person name="Labrenz M."/>
            <person name="Spormann A.M."/>
            <person name="Op den Camp H."/>
            <person name="Overmann J."/>
            <person name="Amann R."/>
            <person name="Jetten M.S.M."/>
            <person name="Mascher T."/>
            <person name="Medema M.H."/>
            <person name="Devos D.P."/>
            <person name="Kaster A.-K."/>
            <person name="Ovreas L."/>
            <person name="Rohde M."/>
            <person name="Galperin M.Y."/>
            <person name="Jogler C."/>
        </authorList>
    </citation>
    <scope>NUCLEOTIDE SEQUENCE [LARGE SCALE GENOMIC DNA]</scope>
    <source>
        <strain evidence="5 6">K23_9</strain>
    </source>
</reference>
<feature type="compositionally biased region" description="Polar residues" evidence="2">
    <location>
        <begin position="457"/>
        <end position="471"/>
    </location>
</feature>
<feature type="compositionally biased region" description="Polar residues" evidence="2">
    <location>
        <begin position="582"/>
        <end position="592"/>
    </location>
</feature>
<protein>
    <recommendedName>
        <fullName evidence="4">Doubled CXXCH motif domain-containing protein</fullName>
    </recommendedName>
</protein>
<dbReference type="Pfam" id="PF09699">
    <property type="entry name" value="Paired_CXXCH_1"/>
    <property type="match status" value="1"/>
</dbReference>
<dbReference type="SUPFAM" id="SSF48695">
    <property type="entry name" value="Multiheme cytochromes"/>
    <property type="match status" value="2"/>
</dbReference>
<feature type="transmembrane region" description="Helical" evidence="3">
    <location>
        <begin position="64"/>
        <end position="82"/>
    </location>
</feature>
<dbReference type="AlphaFoldDB" id="A0A517NTX1"/>
<keyword evidence="6" id="KW-1185">Reference proteome</keyword>
<feature type="region of interest" description="Disordered" evidence="2">
    <location>
        <begin position="1"/>
        <end position="24"/>
    </location>
</feature>
<keyword evidence="3" id="KW-0812">Transmembrane</keyword>
<dbReference type="PANTHER" id="PTHR35038:SF10">
    <property type="entry name" value="HIGH-MOLECULAR-WEIGHT CYTOCHROME C"/>
    <property type="match status" value="1"/>
</dbReference>
<name>A0A517NTX1_9BACT</name>
<feature type="domain" description="Doubled CXXCH motif" evidence="4">
    <location>
        <begin position="206"/>
        <end position="235"/>
    </location>
</feature>
<evidence type="ECO:0000256" key="1">
    <source>
        <dbReference type="ARBA" id="ARBA00022729"/>
    </source>
</evidence>
<evidence type="ECO:0000256" key="2">
    <source>
        <dbReference type="SAM" id="MobiDB-lite"/>
    </source>
</evidence>
<proteinExistence type="predicted"/>
<dbReference type="RefSeq" id="WP_145418194.1">
    <property type="nucleotide sequence ID" value="NZ_CP036526.1"/>
</dbReference>
<evidence type="ECO:0000259" key="4">
    <source>
        <dbReference type="Pfam" id="PF09699"/>
    </source>
</evidence>
<keyword evidence="3" id="KW-0472">Membrane</keyword>
<feature type="region of interest" description="Disordered" evidence="2">
    <location>
        <begin position="457"/>
        <end position="487"/>
    </location>
</feature>
<feature type="compositionally biased region" description="Basic and acidic residues" evidence="2">
    <location>
        <begin position="1"/>
        <end position="10"/>
    </location>
</feature>
<dbReference type="Gene3D" id="1.10.780.10">
    <property type="entry name" value="Hydroxylamine Oxidoreductase, Chain A, domain 1"/>
    <property type="match status" value="1"/>
</dbReference>